<evidence type="ECO:0000313" key="8">
    <source>
        <dbReference type="Proteomes" id="UP001223743"/>
    </source>
</evidence>
<dbReference type="NCBIfam" id="NF003740">
    <property type="entry name" value="PRK05337.1"/>
    <property type="match status" value="1"/>
</dbReference>
<dbReference type="EMBL" id="JAUSWJ010000001">
    <property type="protein sequence ID" value="MDQ0514428.1"/>
    <property type="molecule type" value="Genomic_DNA"/>
</dbReference>
<comment type="similarity">
    <text evidence="2">Belongs to the glycosyl hydrolase 3 family.</text>
</comment>
<evidence type="ECO:0000313" key="7">
    <source>
        <dbReference type="EMBL" id="MDQ0514428.1"/>
    </source>
</evidence>
<dbReference type="InterPro" id="IPR017853">
    <property type="entry name" value="GH"/>
</dbReference>
<dbReference type="PANTHER" id="PTHR30480:SF13">
    <property type="entry name" value="BETA-HEXOSAMINIDASE"/>
    <property type="match status" value="1"/>
</dbReference>
<dbReference type="GO" id="GO:0004563">
    <property type="term" value="F:beta-N-acetylhexosaminidase activity"/>
    <property type="evidence" value="ECO:0007669"/>
    <property type="project" value="UniProtKB-EC"/>
</dbReference>
<dbReference type="InterPro" id="IPR036962">
    <property type="entry name" value="Glyco_hydro_3_N_sf"/>
</dbReference>
<dbReference type="InterPro" id="IPR050226">
    <property type="entry name" value="NagZ_Beta-hexosaminidase"/>
</dbReference>
<reference evidence="7 8" key="1">
    <citation type="submission" date="2023-07" db="EMBL/GenBank/DDBJ databases">
        <title>Genomic Encyclopedia of Type Strains, Phase IV (KMG-IV): sequencing the most valuable type-strain genomes for metagenomic binning, comparative biology and taxonomic classification.</title>
        <authorList>
            <person name="Goeker M."/>
        </authorList>
    </citation>
    <scope>NUCLEOTIDE SEQUENCE [LARGE SCALE GENOMIC DNA]</scope>
    <source>
        <strain evidence="7 8">B1-1</strain>
    </source>
</reference>
<organism evidence="7 8">
    <name type="scientific">Kaistia geumhonensis</name>
    <dbReference type="NCBI Taxonomy" id="410839"/>
    <lineage>
        <taxon>Bacteria</taxon>
        <taxon>Pseudomonadati</taxon>
        <taxon>Pseudomonadota</taxon>
        <taxon>Alphaproteobacteria</taxon>
        <taxon>Hyphomicrobiales</taxon>
        <taxon>Kaistiaceae</taxon>
        <taxon>Kaistia</taxon>
    </lineage>
</organism>
<accession>A0ABU0M0H0</accession>
<evidence type="ECO:0000259" key="6">
    <source>
        <dbReference type="Pfam" id="PF00933"/>
    </source>
</evidence>
<keyword evidence="5 7" id="KW-0326">Glycosidase</keyword>
<evidence type="ECO:0000256" key="2">
    <source>
        <dbReference type="ARBA" id="ARBA00005336"/>
    </source>
</evidence>
<dbReference type="InterPro" id="IPR019800">
    <property type="entry name" value="Glyco_hydro_3_AS"/>
</dbReference>
<dbReference type="PROSITE" id="PS00775">
    <property type="entry name" value="GLYCOSYL_HYDROL_F3"/>
    <property type="match status" value="1"/>
</dbReference>
<comment type="caution">
    <text evidence="7">The sequence shown here is derived from an EMBL/GenBank/DDBJ whole genome shotgun (WGS) entry which is preliminary data.</text>
</comment>
<dbReference type="InterPro" id="IPR001764">
    <property type="entry name" value="Glyco_hydro_3_N"/>
</dbReference>
<dbReference type="Gene3D" id="3.20.20.300">
    <property type="entry name" value="Glycoside hydrolase, family 3, N-terminal domain"/>
    <property type="match status" value="1"/>
</dbReference>
<evidence type="ECO:0000256" key="5">
    <source>
        <dbReference type="ARBA" id="ARBA00023295"/>
    </source>
</evidence>
<dbReference type="Pfam" id="PF00933">
    <property type="entry name" value="Glyco_hydro_3"/>
    <property type="match status" value="1"/>
</dbReference>
<name>A0ABU0M0H0_9HYPH</name>
<evidence type="ECO:0000256" key="4">
    <source>
        <dbReference type="ARBA" id="ARBA00022801"/>
    </source>
</evidence>
<protein>
    <recommendedName>
        <fullName evidence="3">beta-N-acetylhexosaminidase</fullName>
        <ecNumber evidence="3">3.2.1.52</ecNumber>
    </recommendedName>
</protein>
<dbReference type="SUPFAM" id="SSF51445">
    <property type="entry name" value="(Trans)glycosidases"/>
    <property type="match status" value="1"/>
</dbReference>
<keyword evidence="4 7" id="KW-0378">Hydrolase</keyword>
<dbReference type="Proteomes" id="UP001223743">
    <property type="component" value="Unassembled WGS sequence"/>
</dbReference>
<evidence type="ECO:0000256" key="3">
    <source>
        <dbReference type="ARBA" id="ARBA00012663"/>
    </source>
</evidence>
<feature type="domain" description="Glycoside hydrolase family 3 N-terminal" evidence="6">
    <location>
        <begin position="39"/>
        <end position="310"/>
    </location>
</feature>
<gene>
    <name evidence="7" type="ORF">QO015_000041</name>
</gene>
<keyword evidence="8" id="KW-1185">Reference proteome</keyword>
<comment type="catalytic activity">
    <reaction evidence="1">
        <text>Hydrolysis of terminal non-reducing N-acetyl-D-hexosamine residues in N-acetyl-beta-D-hexosaminides.</text>
        <dbReference type="EC" id="3.2.1.52"/>
    </reaction>
</comment>
<evidence type="ECO:0000256" key="1">
    <source>
        <dbReference type="ARBA" id="ARBA00001231"/>
    </source>
</evidence>
<sequence length="352" mass="36963">MTSRMTAKAGTAKAFISGCAGATLTADETAFFRDERPWGLILFKRNIGTAEQVCDLVASFREALDDPDRPVLIDQEGGRVQRIVPPNWPGRPAARHAGRLFAEDEAAGRRMAWLQARLIAADLADLGITIDCLPVLDVATSETHQAIGDRSYGHDPDMVAVLGAATAEGLMAGGVLPVMKHMPGHGRAVVDSHHQLPAVSASLATLMKTDFAPFRALSGLPMGMTAHIVFEAIDPGRPATVSEAVIGGVIREKIGFDGLLMSDDLSMKALGGEPGDRARAVIGAGCDIVLHCNGLMDEMRGVAAAVPELAGRSAERATAALASRVSAHPLDREGAEAEFAILAERAGWPPSA</sequence>
<dbReference type="EC" id="3.2.1.52" evidence="3"/>
<dbReference type="RefSeq" id="WP_266282253.1">
    <property type="nucleotide sequence ID" value="NZ_JAPKNF010000001.1"/>
</dbReference>
<proteinExistence type="inferred from homology"/>
<dbReference type="PANTHER" id="PTHR30480">
    <property type="entry name" value="BETA-HEXOSAMINIDASE-RELATED"/>
    <property type="match status" value="1"/>
</dbReference>